<name>A0A7S2P3V1_9STRA</name>
<accession>A0A7S2P3V1</accession>
<organism evidence="2">
    <name type="scientific">Leptocylindrus danicus</name>
    <dbReference type="NCBI Taxonomy" id="163516"/>
    <lineage>
        <taxon>Eukaryota</taxon>
        <taxon>Sar</taxon>
        <taxon>Stramenopiles</taxon>
        <taxon>Ochrophyta</taxon>
        <taxon>Bacillariophyta</taxon>
        <taxon>Coscinodiscophyceae</taxon>
        <taxon>Chaetocerotophycidae</taxon>
        <taxon>Leptocylindrales</taxon>
        <taxon>Leptocylindraceae</taxon>
        <taxon>Leptocylindrus</taxon>
    </lineage>
</organism>
<dbReference type="EMBL" id="HBGY01014374">
    <property type="protein sequence ID" value="CAD9577206.1"/>
    <property type="molecule type" value="Transcribed_RNA"/>
</dbReference>
<dbReference type="AlphaFoldDB" id="A0A7S2P3V1"/>
<evidence type="ECO:0000256" key="1">
    <source>
        <dbReference type="SAM" id="Phobius"/>
    </source>
</evidence>
<evidence type="ECO:0000313" key="2">
    <source>
        <dbReference type="EMBL" id="CAD9577206.1"/>
    </source>
</evidence>
<proteinExistence type="predicted"/>
<reference evidence="2" key="1">
    <citation type="submission" date="2021-01" db="EMBL/GenBank/DDBJ databases">
        <authorList>
            <person name="Corre E."/>
            <person name="Pelletier E."/>
            <person name="Niang G."/>
            <person name="Scheremetjew M."/>
            <person name="Finn R."/>
            <person name="Kale V."/>
            <person name="Holt S."/>
            <person name="Cochrane G."/>
            <person name="Meng A."/>
            <person name="Brown T."/>
            <person name="Cohen L."/>
        </authorList>
    </citation>
    <scope>NUCLEOTIDE SEQUENCE</scope>
    <source>
        <strain evidence="2">B650</strain>
    </source>
</reference>
<protein>
    <submittedName>
        <fullName evidence="2">Uncharacterized protein</fullName>
    </submittedName>
</protein>
<sequence>MAILVGRVGWYSFWSDDGHFSSKRDLFLSLLPVVFLFFTSLHLSIAMWRYGTSLSLVVYPSYFNPWCKQFIGTLLLGAGQLFGEGWYTAMSNIGQVSFVLSIILEMNEVDKELVAEADFEDFLDEVEAYGNRICLGGSSVASNRNGKTTTASTMP</sequence>
<keyword evidence="1" id="KW-0472">Membrane</keyword>
<keyword evidence="1" id="KW-0812">Transmembrane</keyword>
<keyword evidence="1" id="KW-1133">Transmembrane helix</keyword>
<gene>
    <name evidence="2" type="ORF">LDAN0321_LOCUS9302</name>
</gene>
<feature type="transmembrane region" description="Helical" evidence="1">
    <location>
        <begin position="26"/>
        <end position="48"/>
    </location>
</feature>